<evidence type="ECO:0000256" key="4">
    <source>
        <dbReference type="ARBA" id="ARBA00023125"/>
    </source>
</evidence>
<dbReference type="InterPro" id="IPR025944">
    <property type="entry name" value="Sigma_54_int_dom_CS"/>
</dbReference>
<dbReference type="Pfam" id="PF25601">
    <property type="entry name" value="AAA_lid_14"/>
    <property type="match status" value="1"/>
</dbReference>
<dbReference type="InterPro" id="IPR027417">
    <property type="entry name" value="P-loop_NTPase"/>
</dbReference>
<dbReference type="Pfam" id="PF01590">
    <property type="entry name" value="GAF"/>
    <property type="match status" value="1"/>
</dbReference>
<dbReference type="PROSITE" id="PS00688">
    <property type="entry name" value="SIGMA54_INTERACT_3"/>
    <property type="match status" value="1"/>
</dbReference>
<dbReference type="AlphaFoldDB" id="A0A557QJX3"/>
<dbReference type="InterPro" id="IPR002197">
    <property type="entry name" value="HTH_Fis"/>
</dbReference>
<name>A0A557QJX3_9RHOO</name>
<sequence>MLRKSTPVPSWSASGQMAHLKSTGSRPSTSGTNPADMTPMSPPKPAAANTPHIDASWQRSTDYGLSPEHPLHLDIASRSLLAERLEANARLMSFAQPVMEYLHRQLTQSSSMVLLADRDGLVLRTVGDGDFVDRAQRVALAPGAHWREAVMGTNAIGTVAHESRTIAVCGEQHFLERNRFLTCIATPIHAPTGGMLGILDLSSDTRVTLPHAQALLTSTAEMIEHRLIESLDTGKVIVRFSPHAEMLGTPIEGIALFDDAGRMIGCNRRARALLGLADPTALPDFTTCFQRDWRRLPHLVEACATGPILLRTSPPPALSARLQWRNPPPPTPHYSQAVPTVLHKTTGPKSGFDTLDHGDPRMQLAIRRARRIAGHDIPLLIQGETGSGKELFARAYHADGPRRDAPFVAVNCAAIPATLIESELFGYAAGAFTGAKAKGAPGRLQDADGGTLFLDEIGDMPLTLQAVLLRVLETRRVTPLGSSDETPIDIALVCASHRPLHTLVAEGAFRADLLFRLNGLSVTLPALRERADFDRFLDTLLADAADGRPIRLADIVRSQLRAYPWPGNVRQLKNALRVMIALLDDTDTVIDLKHLPEDLVTAIANTPAHTPAAEDLRSCEQRLVRACLQRHGGNVSAAARELGITRTTLYRKLRQDDNATPNNPPNEPT</sequence>
<evidence type="ECO:0000256" key="3">
    <source>
        <dbReference type="ARBA" id="ARBA00023015"/>
    </source>
</evidence>
<dbReference type="SUPFAM" id="SSF52540">
    <property type="entry name" value="P-loop containing nucleoside triphosphate hydrolases"/>
    <property type="match status" value="1"/>
</dbReference>
<dbReference type="Gene3D" id="1.10.8.60">
    <property type="match status" value="1"/>
</dbReference>
<keyword evidence="2" id="KW-0067">ATP-binding</keyword>
<comment type="caution">
    <text evidence="8">The sequence shown here is derived from an EMBL/GenBank/DDBJ whole genome shotgun (WGS) entry which is preliminary data.</text>
</comment>
<dbReference type="GO" id="GO:0005524">
    <property type="term" value="F:ATP binding"/>
    <property type="evidence" value="ECO:0007669"/>
    <property type="project" value="UniProtKB-KW"/>
</dbReference>
<dbReference type="PROSITE" id="PS00676">
    <property type="entry name" value="SIGMA54_INTERACT_2"/>
    <property type="match status" value="1"/>
</dbReference>
<evidence type="ECO:0000256" key="2">
    <source>
        <dbReference type="ARBA" id="ARBA00022840"/>
    </source>
</evidence>
<dbReference type="PROSITE" id="PS50045">
    <property type="entry name" value="SIGMA54_INTERACT_4"/>
    <property type="match status" value="1"/>
</dbReference>
<dbReference type="InterPro" id="IPR058031">
    <property type="entry name" value="AAA_lid_NorR"/>
</dbReference>
<dbReference type="SMART" id="SM00382">
    <property type="entry name" value="AAA"/>
    <property type="match status" value="1"/>
</dbReference>
<feature type="domain" description="Sigma-54 factor interaction" evidence="7">
    <location>
        <begin position="355"/>
        <end position="581"/>
    </location>
</feature>
<dbReference type="PANTHER" id="PTHR32071">
    <property type="entry name" value="TRANSCRIPTIONAL REGULATORY PROTEIN"/>
    <property type="match status" value="1"/>
</dbReference>
<dbReference type="PROSITE" id="PS00675">
    <property type="entry name" value="SIGMA54_INTERACT_1"/>
    <property type="match status" value="1"/>
</dbReference>
<dbReference type="Proteomes" id="UP000319502">
    <property type="component" value="Unassembled WGS sequence"/>
</dbReference>
<protein>
    <submittedName>
        <fullName evidence="8">Sigma-54-dependent Fis family transcriptional regulator</fullName>
    </submittedName>
</protein>
<evidence type="ECO:0000259" key="7">
    <source>
        <dbReference type="PROSITE" id="PS50045"/>
    </source>
</evidence>
<gene>
    <name evidence="8" type="ORF">FHP91_15520</name>
</gene>
<evidence type="ECO:0000256" key="6">
    <source>
        <dbReference type="SAM" id="MobiDB-lite"/>
    </source>
</evidence>
<dbReference type="InterPro" id="IPR009057">
    <property type="entry name" value="Homeodomain-like_sf"/>
</dbReference>
<evidence type="ECO:0000256" key="1">
    <source>
        <dbReference type="ARBA" id="ARBA00022741"/>
    </source>
</evidence>
<dbReference type="InterPro" id="IPR029016">
    <property type="entry name" value="GAF-like_dom_sf"/>
</dbReference>
<evidence type="ECO:0000256" key="5">
    <source>
        <dbReference type="ARBA" id="ARBA00023163"/>
    </source>
</evidence>
<dbReference type="CDD" id="cd00009">
    <property type="entry name" value="AAA"/>
    <property type="match status" value="1"/>
</dbReference>
<accession>A0A557QJX3</accession>
<dbReference type="SUPFAM" id="SSF46689">
    <property type="entry name" value="Homeodomain-like"/>
    <property type="match status" value="1"/>
</dbReference>
<dbReference type="GO" id="GO:0043565">
    <property type="term" value="F:sequence-specific DNA binding"/>
    <property type="evidence" value="ECO:0007669"/>
    <property type="project" value="InterPro"/>
</dbReference>
<dbReference type="Gene3D" id="1.10.10.60">
    <property type="entry name" value="Homeodomain-like"/>
    <property type="match status" value="1"/>
</dbReference>
<organism evidence="8 9">
    <name type="scientific">Denitromonas halophila</name>
    <dbReference type="NCBI Taxonomy" id="1629404"/>
    <lineage>
        <taxon>Bacteria</taxon>
        <taxon>Pseudomonadati</taxon>
        <taxon>Pseudomonadota</taxon>
        <taxon>Betaproteobacteria</taxon>
        <taxon>Rhodocyclales</taxon>
        <taxon>Zoogloeaceae</taxon>
        <taxon>Denitromonas</taxon>
    </lineage>
</organism>
<dbReference type="OrthoDB" id="9761705at2"/>
<dbReference type="InterPro" id="IPR025662">
    <property type="entry name" value="Sigma_54_int_dom_ATP-bd_1"/>
</dbReference>
<dbReference type="Pfam" id="PF02954">
    <property type="entry name" value="HTH_8"/>
    <property type="match status" value="1"/>
</dbReference>
<keyword evidence="5" id="KW-0804">Transcription</keyword>
<dbReference type="InterPro" id="IPR003018">
    <property type="entry name" value="GAF"/>
</dbReference>
<dbReference type="PANTHER" id="PTHR32071:SF77">
    <property type="entry name" value="TRANSCRIPTIONAL REGULATORY PROTEIN"/>
    <property type="match status" value="1"/>
</dbReference>
<dbReference type="InterPro" id="IPR003593">
    <property type="entry name" value="AAA+_ATPase"/>
</dbReference>
<dbReference type="FunFam" id="3.40.50.300:FF:000006">
    <property type="entry name" value="DNA-binding transcriptional regulator NtrC"/>
    <property type="match status" value="1"/>
</dbReference>
<dbReference type="EMBL" id="VMNK01000015">
    <property type="protein sequence ID" value="TVO53204.1"/>
    <property type="molecule type" value="Genomic_DNA"/>
</dbReference>
<keyword evidence="1" id="KW-0547">Nucleotide-binding</keyword>
<dbReference type="SUPFAM" id="SSF55781">
    <property type="entry name" value="GAF domain-like"/>
    <property type="match status" value="1"/>
</dbReference>
<dbReference type="PRINTS" id="PR01590">
    <property type="entry name" value="HTHFIS"/>
</dbReference>
<keyword evidence="9" id="KW-1185">Reference proteome</keyword>
<dbReference type="InterPro" id="IPR025943">
    <property type="entry name" value="Sigma_54_int_dom_ATP-bd_2"/>
</dbReference>
<feature type="compositionally biased region" description="Polar residues" evidence="6">
    <location>
        <begin position="22"/>
        <end position="35"/>
    </location>
</feature>
<evidence type="ECO:0000313" key="9">
    <source>
        <dbReference type="Proteomes" id="UP000319502"/>
    </source>
</evidence>
<keyword evidence="3" id="KW-0805">Transcription regulation</keyword>
<dbReference type="Gene3D" id="3.40.50.300">
    <property type="entry name" value="P-loop containing nucleotide triphosphate hydrolases"/>
    <property type="match status" value="1"/>
</dbReference>
<dbReference type="InterPro" id="IPR002078">
    <property type="entry name" value="Sigma_54_int"/>
</dbReference>
<reference evidence="8 9" key="1">
    <citation type="submission" date="2019-07" db="EMBL/GenBank/DDBJ databases">
        <title>The pathways for chlorine oxyanion respiration interact through the shared metabolite chlorate.</title>
        <authorList>
            <person name="Barnum T.P."/>
            <person name="Cheng Y."/>
            <person name="Hill K.A."/>
            <person name="Lucas L.N."/>
            <person name="Carlson H.K."/>
            <person name="Coates J.D."/>
        </authorList>
    </citation>
    <scope>NUCLEOTIDE SEQUENCE [LARGE SCALE GENOMIC DNA]</scope>
    <source>
        <strain evidence="8 9">SFB-3</strain>
    </source>
</reference>
<dbReference type="Pfam" id="PF00158">
    <property type="entry name" value="Sigma54_activat"/>
    <property type="match status" value="1"/>
</dbReference>
<keyword evidence="4" id="KW-0238">DNA-binding</keyword>
<dbReference type="Gene3D" id="3.30.450.40">
    <property type="match status" value="1"/>
</dbReference>
<dbReference type="GO" id="GO:0006355">
    <property type="term" value="P:regulation of DNA-templated transcription"/>
    <property type="evidence" value="ECO:0007669"/>
    <property type="project" value="InterPro"/>
</dbReference>
<proteinExistence type="predicted"/>
<evidence type="ECO:0000313" key="8">
    <source>
        <dbReference type="EMBL" id="TVO53204.1"/>
    </source>
</evidence>
<feature type="region of interest" description="Disordered" evidence="6">
    <location>
        <begin position="1"/>
        <end position="51"/>
    </location>
</feature>